<dbReference type="EMBL" id="MJEQ01001248">
    <property type="protein sequence ID" value="OIT31541.1"/>
    <property type="molecule type" value="Genomic_DNA"/>
</dbReference>
<evidence type="ECO:0000256" key="7">
    <source>
        <dbReference type="ARBA" id="ARBA00022884"/>
    </source>
</evidence>
<evidence type="ECO:0000313" key="16">
    <source>
        <dbReference type="Proteomes" id="UP000187609"/>
    </source>
</evidence>
<dbReference type="Pfam" id="PF21010">
    <property type="entry name" value="HA2_C"/>
    <property type="match status" value="1"/>
</dbReference>
<dbReference type="Pfam" id="PF26026">
    <property type="entry name" value="RNA_hel_CTD"/>
    <property type="match status" value="1"/>
</dbReference>
<dbReference type="SUPFAM" id="SSF52540">
    <property type="entry name" value="P-loop containing nucleoside triphosphate hydrolases"/>
    <property type="match status" value="2"/>
</dbReference>
<dbReference type="GO" id="GO:0005634">
    <property type="term" value="C:nucleus"/>
    <property type="evidence" value="ECO:0007669"/>
    <property type="project" value="TreeGrafter"/>
</dbReference>
<comment type="similarity">
    <text evidence="9">Belongs to the DExH box helicase family.</text>
</comment>
<dbReference type="InterPro" id="IPR054722">
    <property type="entry name" value="PolX-like_BBD"/>
</dbReference>
<feature type="domain" description="DRBM" evidence="12">
    <location>
        <begin position="1644"/>
        <end position="1709"/>
    </location>
</feature>
<dbReference type="SMART" id="SM00847">
    <property type="entry name" value="HA2"/>
    <property type="match status" value="1"/>
</dbReference>
<dbReference type="SUPFAM" id="SSF54768">
    <property type="entry name" value="dsRNA-binding domain-like"/>
    <property type="match status" value="1"/>
</dbReference>
<dbReference type="InterPro" id="IPR014001">
    <property type="entry name" value="Helicase_ATP-bd"/>
</dbReference>
<keyword evidence="7 10" id="KW-0694">RNA-binding</keyword>
<dbReference type="FunFam" id="1.20.120.1080:FF:000002">
    <property type="entry name" value="Putative ATP-dependent RNA helicase DHX36"/>
    <property type="match status" value="1"/>
</dbReference>
<feature type="compositionally biased region" description="Pro residues" evidence="11">
    <location>
        <begin position="639"/>
        <end position="676"/>
    </location>
</feature>
<evidence type="ECO:0000259" key="14">
    <source>
        <dbReference type="PROSITE" id="PS51194"/>
    </source>
</evidence>
<evidence type="ECO:0000256" key="4">
    <source>
        <dbReference type="ARBA" id="ARBA00022801"/>
    </source>
</evidence>
<evidence type="ECO:0000256" key="11">
    <source>
        <dbReference type="SAM" id="MobiDB-lite"/>
    </source>
</evidence>
<dbReference type="InterPro" id="IPR048333">
    <property type="entry name" value="HA2_WH"/>
</dbReference>
<evidence type="ECO:0000256" key="10">
    <source>
        <dbReference type="PROSITE-ProRule" id="PRU00266"/>
    </source>
</evidence>
<dbReference type="CDD" id="cd17917">
    <property type="entry name" value="DEXHc_RHA-like"/>
    <property type="match status" value="1"/>
</dbReference>
<comment type="caution">
    <text evidence="15">The sequence shown here is derived from an EMBL/GenBank/DDBJ whole genome shotgun (WGS) entry which is preliminary data.</text>
</comment>
<dbReference type="Pfam" id="PF04408">
    <property type="entry name" value="WHD_HA2"/>
    <property type="match status" value="1"/>
</dbReference>
<evidence type="ECO:0000256" key="3">
    <source>
        <dbReference type="ARBA" id="ARBA00022750"/>
    </source>
</evidence>
<dbReference type="InterPro" id="IPR043502">
    <property type="entry name" value="DNA/RNA_pol_sf"/>
</dbReference>
<dbReference type="PANTHER" id="PTHR18934">
    <property type="entry name" value="ATP-DEPENDENT RNA HELICASE"/>
    <property type="match status" value="1"/>
</dbReference>
<dbReference type="SUPFAM" id="SSF56672">
    <property type="entry name" value="DNA/RNA polymerases"/>
    <property type="match status" value="1"/>
</dbReference>
<dbReference type="InterPro" id="IPR011709">
    <property type="entry name" value="DEAD-box_helicase_OB_fold"/>
</dbReference>
<dbReference type="PROSITE" id="PS51194">
    <property type="entry name" value="HELICASE_CTER"/>
    <property type="match status" value="1"/>
</dbReference>
<dbReference type="InterPro" id="IPR014720">
    <property type="entry name" value="dsRBD_dom"/>
</dbReference>
<sequence>MSLYSFQFFSHYRTLIKPLSIPPPPLSLTMRDRPPPPSSVYVPPHQRLLRSVITAVPPQSGGFRSTAIDPKPIPNAQQQIQQPQQMRVMQQKRTSRFDEVLLTQEVSACDIDLTPYQGAAISDNTEAWKWKLTALLRDKDKQEVLSREKKDRRDYEQIAALASKMGLYSNLYSRVVVVSKLPLPNYRFDLDDKRPQREVILPPGLPRRIDSFLGEYLSHKPTSVAVLSRSSSNGSIATDEGLFEQPELFPQSKAFMENILWRRSMQMRAEQQTWQESPEGRKMLEFRGSLPAYKEKEAILSVISQNQVVIISGETGCGKTTQIPQFILESEIESARGAMCSIICTQPRRISAMTVSERIAAERGELLGETVGYKVRLEGVKGRDTHLLFCTTGILLRRLLIDRNLKGITHVIVDEIHERGINEDFLLIVLKDLLPRRPELRLILMSATLDAELFSSYFGGAPLVHIPYKACLAFVAQADSSVTCVSQSSTSESWVIDLGASDHIAGNKSLFTTISYSQSLPTVTMANGSQTMATGIGQASPLPSLPLDSVLYVPSSPFNLIAVSSLAKSLKCSVLFLDDLVFIQEHSTGLIWRYLMSADVTFFETQSYFISPCNHLDIFEVLSVPSFGDSVTISRSSLPIPPAPAPPPTPIAPASPPTAPAPPPPPIASVPPPSPVQPSTAPLLLTYHRRPRPASGPADSRPAPHPANTAEMSPLSQPIALRKGMQSTLNPNPHYVGLSYHRLSSPYCAFVSSLSSVSIPKSTGEALSHPGWRHAMIDEMSALHTTGTYELVPLPSGKSTVGCRWVYAVKVGPYGQVDRLKARLVANGYTQIFGLDYSDTFSPVTKIALVRLFLSMAVVRRWPLYQLDIKNGFLHGDLEDEGESSGLVCRLRRSLYGLKHSPRAWFGKFSTVIQELGMTRSEADHSLFYRHSASNLSIYLVVYVDDIVITGNDQDGITKLEQHLFQHFQTKDLGRLKYFLGIEVAQSSSEAEYRAMVVATCELVWIKHLLNELKFGEGFTYPVRTHFLENILEMSGYRLTPDNQIDDYGQERTWKMNKQAPRKRKSQIASAVEDALRAADFKEFSPVTRESLSCWNPDCIGFNLIEHILCHICENERPGAVLVFMTGWDDINSLKDKLQCHPILGNTSRVLLLACHGSMASTEQRLIFDKPEDGVRKIVLATNIAETSITIDDIVYVIDCGKAKETSYDALNNTPCLLPTWISKVSARQRRGRAGRVQPGECYHLYPRCVYDAFADYQLPEILRTPLQSLCLQIKSLKLGSISEFLSRALQSPELLAVQKAIEYLKIIGALDESENLTVLGRYLTMLPMEPKLGKMLILGATLNCLEPILTIVAGLSVRDPFLTPLDKKDLADAAKANFSRDYSDHLALVRAYEGWRDAERDLAGYEYCWKNFLSAQSMKAIDSLRREFYSLLKDTGLVDSNNTIYNSWSYDEHLLRAIICYGLYPGICSVLHNEKSFSLKTMEDGQVLLHSNSINARDSRIPYPWLIFNEKIKVNSVFLRDSTAISDSVLLLFGGTISEGEVDGHLKMLGGYLEFFMSPTIAEMYRSLRRELDELIHTKLLNPRMDVHSYHELLSAIRLLISEDQCGGRFVFSRQVLVTSKPCAAAAPPAPMSRTESGPGGENSKSQLQTLLNRAGYATPTYKTRQLNNNQFQATVEFNGMQIMGQPCNNKKQAEKDAAAEALQWLLEGHCAGPDYIERMSLFLKKSKTEHR</sequence>
<protein>
    <recommendedName>
        <fullName evidence="1">RNA helicase</fullName>
        <ecNumber evidence="1">3.6.4.13</ecNumber>
    </recommendedName>
</protein>
<dbReference type="PANTHER" id="PTHR18934:SF146">
    <property type="entry name" value="DEXH-BOX ATP-DEPENDENT RNA HELICASE DEXH5, MITOCHONDRIAL"/>
    <property type="match status" value="1"/>
</dbReference>
<dbReference type="SMART" id="SM00490">
    <property type="entry name" value="HELICc"/>
    <property type="match status" value="1"/>
</dbReference>
<proteinExistence type="inferred from homology"/>
<keyword evidence="6" id="KW-0067">ATP-binding</keyword>
<dbReference type="InterPro" id="IPR027417">
    <property type="entry name" value="P-loop_NTPase"/>
</dbReference>
<keyword evidence="3" id="KW-0064">Aspartyl protease</keyword>
<dbReference type="Gene3D" id="3.30.160.20">
    <property type="match status" value="1"/>
</dbReference>
<dbReference type="EC" id="3.6.4.13" evidence="1"/>
<dbReference type="GO" id="GO:0004190">
    <property type="term" value="F:aspartic-type endopeptidase activity"/>
    <property type="evidence" value="ECO:0007669"/>
    <property type="project" value="UniProtKB-KW"/>
</dbReference>
<dbReference type="Proteomes" id="UP000187609">
    <property type="component" value="Unassembled WGS sequence"/>
</dbReference>
<dbReference type="Pfam" id="PF22936">
    <property type="entry name" value="Pol_BBD"/>
    <property type="match status" value="1"/>
</dbReference>
<evidence type="ECO:0000256" key="9">
    <source>
        <dbReference type="ARBA" id="ARBA00060772"/>
    </source>
</evidence>
<evidence type="ECO:0000259" key="13">
    <source>
        <dbReference type="PROSITE" id="PS51192"/>
    </source>
</evidence>
<dbReference type="SMART" id="SM00487">
    <property type="entry name" value="DEXDc"/>
    <property type="match status" value="1"/>
</dbReference>
<evidence type="ECO:0000256" key="2">
    <source>
        <dbReference type="ARBA" id="ARBA00022741"/>
    </source>
</evidence>
<feature type="region of interest" description="Disordered" evidence="11">
    <location>
        <begin position="638"/>
        <end position="713"/>
    </location>
</feature>
<evidence type="ECO:0000259" key="12">
    <source>
        <dbReference type="PROSITE" id="PS50137"/>
    </source>
</evidence>
<dbReference type="PROSITE" id="PS50137">
    <property type="entry name" value="DS_RBD"/>
    <property type="match status" value="1"/>
</dbReference>
<dbReference type="GO" id="GO:0003724">
    <property type="term" value="F:RNA helicase activity"/>
    <property type="evidence" value="ECO:0007669"/>
    <property type="project" value="UniProtKB-EC"/>
</dbReference>
<name>A0A314KQ33_NICAT</name>
<organism evidence="15 16">
    <name type="scientific">Nicotiana attenuata</name>
    <name type="common">Coyote tobacco</name>
    <dbReference type="NCBI Taxonomy" id="49451"/>
    <lineage>
        <taxon>Eukaryota</taxon>
        <taxon>Viridiplantae</taxon>
        <taxon>Streptophyta</taxon>
        <taxon>Embryophyta</taxon>
        <taxon>Tracheophyta</taxon>
        <taxon>Spermatophyta</taxon>
        <taxon>Magnoliopsida</taxon>
        <taxon>eudicotyledons</taxon>
        <taxon>Gunneridae</taxon>
        <taxon>Pentapetalae</taxon>
        <taxon>asterids</taxon>
        <taxon>lamiids</taxon>
        <taxon>Solanales</taxon>
        <taxon>Solanaceae</taxon>
        <taxon>Nicotianoideae</taxon>
        <taxon>Nicotianeae</taxon>
        <taxon>Nicotiana</taxon>
    </lineage>
</organism>
<feature type="domain" description="Helicase ATP-binding" evidence="13">
    <location>
        <begin position="300"/>
        <end position="467"/>
    </location>
</feature>
<dbReference type="Gramene" id="OIT31541">
    <property type="protein sequence ID" value="OIT31541"/>
    <property type="gene ID" value="A4A49_11731"/>
</dbReference>
<evidence type="ECO:0000256" key="1">
    <source>
        <dbReference type="ARBA" id="ARBA00012552"/>
    </source>
</evidence>
<dbReference type="FunFam" id="3.40.50.300:FF:000480">
    <property type="entry name" value="DExH-box ATP-dependent RNA helicase DExH3"/>
    <property type="match status" value="1"/>
</dbReference>
<keyword evidence="4" id="KW-0378">Hydrolase</keyword>
<keyword evidence="5 15" id="KW-0347">Helicase</keyword>
<dbReference type="FunFam" id="3.40.50.300:FF:000526">
    <property type="entry name" value="DExH-box ATP-dependent RNA helicase DExH3"/>
    <property type="match status" value="1"/>
</dbReference>
<dbReference type="FunFam" id="3.30.160.20:FF:000059">
    <property type="entry name" value="DExH-box ATP-dependent RNA helicase DExH3"/>
    <property type="match status" value="1"/>
</dbReference>
<comment type="catalytic activity">
    <reaction evidence="8">
        <text>ATP + H2O = ADP + phosphate + H(+)</text>
        <dbReference type="Rhea" id="RHEA:13065"/>
        <dbReference type="ChEBI" id="CHEBI:15377"/>
        <dbReference type="ChEBI" id="CHEBI:15378"/>
        <dbReference type="ChEBI" id="CHEBI:30616"/>
        <dbReference type="ChEBI" id="CHEBI:43474"/>
        <dbReference type="ChEBI" id="CHEBI:456216"/>
        <dbReference type="EC" id="3.6.4.13"/>
    </reaction>
</comment>
<evidence type="ECO:0000256" key="6">
    <source>
        <dbReference type="ARBA" id="ARBA00022840"/>
    </source>
</evidence>
<dbReference type="Pfam" id="PF00271">
    <property type="entry name" value="Helicase_C"/>
    <property type="match status" value="1"/>
</dbReference>
<dbReference type="GO" id="GO:0003723">
    <property type="term" value="F:RNA binding"/>
    <property type="evidence" value="ECO:0007669"/>
    <property type="project" value="UniProtKB-UniRule"/>
</dbReference>
<dbReference type="CDD" id="cd18791">
    <property type="entry name" value="SF2_C_RHA"/>
    <property type="match status" value="1"/>
</dbReference>
<dbReference type="PROSITE" id="PS51192">
    <property type="entry name" value="HELICASE_ATP_BIND_1"/>
    <property type="match status" value="1"/>
</dbReference>
<evidence type="ECO:0000313" key="15">
    <source>
        <dbReference type="EMBL" id="OIT31541.1"/>
    </source>
</evidence>
<dbReference type="SMR" id="A0A314KQ33"/>
<dbReference type="InterPro" id="IPR001650">
    <property type="entry name" value="Helicase_C-like"/>
</dbReference>
<dbReference type="InterPro" id="IPR013103">
    <property type="entry name" value="RVT_2"/>
</dbReference>
<dbReference type="InterPro" id="IPR011545">
    <property type="entry name" value="DEAD/DEAH_box_helicase_dom"/>
</dbReference>
<dbReference type="SMART" id="SM00358">
    <property type="entry name" value="DSRM"/>
    <property type="match status" value="1"/>
</dbReference>
<dbReference type="STRING" id="49451.A0A314KQ33"/>
<evidence type="ECO:0000256" key="5">
    <source>
        <dbReference type="ARBA" id="ARBA00022806"/>
    </source>
</evidence>
<dbReference type="Gene3D" id="3.40.50.300">
    <property type="entry name" value="P-loop containing nucleotide triphosphate hydrolases"/>
    <property type="match status" value="2"/>
</dbReference>
<dbReference type="InterPro" id="IPR059023">
    <property type="entry name" value="RNA_hel_CTD"/>
</dbReference>
<feature type="region of interest" description="Disordered" evidence="11">
    <location>
        <begin position="1626"/>
        <end position="1647"/>
    </location>
</feature>
<dbReference type="GO" id="GO:0005524">
    <property type="term" value="F:ATP binding"/>
    <property type="evidence" value="ECO:0007669"/>
    <property type="project" value="UniProtKB-KW"/>
</dbReference>
<dbReference type="InterPro" id="IPR007502">
    <property type="entry name" value="Helicase-assoc_dom"/>
</dbReference>
<keyword evidence="3" id="KW-0645">Protease</keyword>
<keyword evidence="16" id="KW-1185">Reference proteome</keyword>
<reference evidence="15" key="1">
    <citation type="submission" date="2016-11" db="EMBL/GenBank/DDBJ databases">
        <title>The genome of Nicotiana attenuata.</title>
        <authorList>
            <person name="Xu S."/>
            <person name="Brockmoeller T."/>
            <person name="Gaquerel E."/>
            <person name="Navarro A."/>
            <person name="Kuhl H."/>
            <person name="Gase K."/>
            <person name="Ling Z."/>
            <person name="Zhou W."/>
            <person name="Kreitzer C."/>
            <person name="Stanke M."/>
            <person name="Tang H."/>
            <person name="Lyons E."/>
            <person name="Pandey P."/>
            <person name="Pandey S.P."/>
            <person name="Timmermann B."/>
            <person name="Baldwin I.T."/>
        </authorList>
    </citation>
    <scope>NUCLEOTIDE SEQUENCE [LARGE SCALE GENOMIC DNA]</scope>
    <source>
        <strain evidence="15">UT</strain>
    </source>
</reference>
<feature type="domain" description="Helicase C-terminal" evidence="14">
    <location>
        <begin position="1104"/>
        <end position="1278"/>
    </location>
</feature>
<dbReference type="Gene3D" id="1.20.120.1080">
    <property type="match status" value="1"/>
</dbReference>
<dbReference type="Pfam" id="PF00270">
    <property type="entry name" value="DEAD"/>
    <property type="match status" value="1"/>
</dbReference>
<keyword evidence="2" id="KW-0547">Nucleotide-binding</keyword>
<dbReference type="Pfam" id="PF07717">
    <property type="entry name" value="OB_NTP_bind"/>
    <property type="match status" value="1"/>
</dbReference>
<dbReference type="Pfam" id="PF00035">
    <property type="entry name" value="dsrm"/>
    <property type="match status" value="1"/>
</dbReference>
<dbReference type="Pfam" id="PF07727">
    <property type="entry name" value="RVT_2"/>
    <property type="match status" value="1"/>
</dbReference>
<evidence type="ECO:0000256" key="8">
    <source>
        <dbReference type="ARBA" id="ARBA00047984"/>
    </source>
</evidence>
<gene>
    <name evidence="15" type="ORF">A4A49_11731</name>
</gene>
<accession>A0A314KQ33</accession>